<comment type="caution">
    <text evidence="3">The sequence shown here is derived from an EMBL/GenBank/DDBJ whole genome shotgun (WGS) entry which is preliminary data.</text>
</comment>
<gene>
    <name evidence="3" type="ORF">ACFOGJ_10130</name>
</gene>
<evidence type="ECO:0000259" key="2">
    <source>
        <dbReference type="Pfam" id="PF13360"/>
    </source>
</evidence>
<proteinExistence type="predicted"/>
<dbReference type="EMBL" id="JBHRTR010000023">
    <property type="protein sequence ID" value="MFC3227590.1"/>
    <property type="molecule type" value="Genomic_DNA"/>
</dbReference>
<feature type="domain" description="Pyrrolo-quinoline quinone repeat" evidence="2">
    <location>
        <begin position="130"/>
        <end position="366"/>
    </location>
</feature>
<dbReference type="InterPro" id="IPR018391">
    <property type="entry name" value="PQQ_b-propeller_rpt"/>
</dbReference>
<dbReference type="InterPro" id="IPR002372">
    <property type="entry name" value="PQQ_rpt_dom"/>
</dbReference>
<dbReference type="SUPFAM" id="SSF50998">
    <property type="entry name" value="Quinoprotein alcohol dehydrogenase-like"/>
    <property type="match status" value="1"/>
</dbReference>
<dbReference type="RefSeq" id="WP_379899872.1">
    <property type="nucleotide sequence ID" value="NZ_JBHRTR010000023.1"/>
</dbReference>
<accession>A0ABV7KYX4</accession>
<keyword evidence="4" id="KW-1185">Reference proteome</keyword>
<reference evidence="4" key="1">
    <citation type="journal article" date="2019" name="Int. J. Syst. Evol. Microbiol.">
        <title>The Global Catalogue of Microorganisms (GCM) 10K type strain sequencing project: providing services to taxonomists for standard genome sequencing and annotation.</title>
        <authorList>
            <consortium name="The Broad Institute Genomics Platform"/>
            <consortium name="The Broad Institute Genome Sequencing Center for Infectious Disease"/>
            <person name="Wu L."/>
            <person name="Ma J."/>
        </authorList>
    </citation>
    <scope>NUCLEOTIDE SEQUENCE [LARGE SCALE GENOMIC DNA]</scope>
    <source>
        <strain evidence="4">KCTC 42964</strain>
    </source>
</reference>
<dbReference type="Pfam" id="PF13360">
    <property type="entry name" value="PQQ_2"/>
    <property type="match status" value="1"/>
</dbReference>
<protein>
    <submittedName>
        <fullName evidence="3">PQQ-binding-like beta-propeller repeat protein</fullName>
    </submittedName>
</protein>
<dbReference type="PROSITE" id="PS51257">
    <property type="entry name" value="PROKAR_LIPOPROTEIN"/>
    <property type="match status" value="1"/>
</dbReference>
<dbReference type="InterPro" id="IPR015943">
    <property type="entry name" value="WD40/YVTN_repeat-like_dom_sf"/>
</dbReference>
<feature type="chain" id="PRO_5046437888" evidence="1">
    <location>
        <begin position="24"/>
        <end position="449"/>
    </location>
</feature>
<evidence type="ECO:0000256" key="1">
    <source>
        <dbReference type="SAM" id="SignalP"/>
    </source>
</evidence>
<dbReference type="InterPro" id="IPR011047">
    <property type="entry name" value="Quinoprotein_ADH-like_sf"/>
</dbReference>
<feature type="signal peptide" evidence="1">
    <location>
        <begin position="1"/>
        <end position="23"/>
    </location>
</feature>
<evidence type="ECO:0000313" key="3">
    <source>
        <dbReference type="EMBL" id="MFC3227590.1"/>
    </source>
</evidence>
<evidence type="ECO:0000313" key="4">
    <source>
        <dbReference type="Proteomes" id="UP001595528"/>
    </source>
</evidence>
<name>A0ABV7KYX4_9PROT</name>
<dbReference type="PANTHER" id="PTHR34512">
    <property type="entry name" value="CELL SURFACE PROTEIN"/>
    <property type="match status" value="1"/>
</dbReference>
<sequence>MSTSILRRIAVVTGAVAMLASTAACDLTDLYGVEEDKPLPGERIPVMQLDSTLQADPRLEELDVRLPAPWANADWPQVGGYPSHAMHHLALGEQIAEAWRIDIGAGASDGQRIFAPPVVADGRLYAIDAESNLSAFDTQTGDRLWRVALAPEEEDEGAIGGGIAYWNGWLYATTAYGLVYKLSPADGSQVWVNDLGLPMRPAPTVFGGRVYVVTGDNTLHALSVADGTEEWSHTGIAEGAALVNAAAPAATESVVVVPFSSGEIFALRAGNGVVAWGDTLIRTGRISPVGEINDITGEPVMDRGVVFAVSHAGRMVAIDQRTGARLWETTFGGLNMPWVAGDFIFLVTLDSEVVALTRSDGRVRWVQQLERYINPDRKQNRGVVVWYGPVLAGDRLILLSSVGQAVTLSPYSGELLGELELPDRAMVPPIVAEETLYITTADGEIFAYR</sequence>
<organism evidence="3 4">
    <name type="scientific">Marinibaculum pumilum</name>
    <dbReference type="NCBI Taxonomy" id="1766165"/>
    <lineage>
        <taxon>Bacteria</taxon>
        <taxon>Pseudomonadati</taxon>
        <taxon>Pseudomonadota</taxon>
        <taxon>Alphaproteobacteria</taxon>
        <taxon>Rhodospirillales</taxon>
        <taxon>Rhodospirillaceae</taxon>
        <taxon>Marinibaculum</taxon>
    </lineage>
</organism>
<dbReference type="SMART" id="SM00564">
    <property type="entry name" value="PQQ"/>
    <property type="match status" value="5"/>
</dbReference>
<keyword evidence="1" id="KW-0732">Signal</keyword>
<dbReference type="Gene3D" id="2.130.10.10">
    <property type="entry name" value="YVTN repeat-like/Quinoprotein amine dehydrogenase"/>
    <property type="match status" value="1"/>
</dbReference>
<dbReference type="PANTHER" id="PTHR34512:SF30">
    <property type="entry name" value="OUTER MEMBRANE PROTEIN ASSEMBLY FACTOR BAMB"/>
    <property type="match status" value="1"/>
</dbReference>
<dbReference type="Proteomes" id="UP001595528">
    <property type="component" value="Unassembled WGS sequence"/>
</dbReference>